<sequence>MRLNYIYTATLTLALALSVLASTGGFSSTNTAIETRNIGTAEWMEYDSLSPDLNSGVDHGAGDHLRPQKRKLVADPYKVPYPLQTGPTRYAPLAKKPGTATATTLPTPQFPASPYKIATKYLNPGTVQTTLSATETLSVTMMENTAAPAPHP</sequence>
<dbReference type="HOGENOM" id="CLU_1722354_0_0_1"/>
<gene>
    <name evidence="5" type="ORF">ANIA_05818</name>
</gene>
<proteinExistence type="predicted"/>
<dbReference type="GO" id="GO:0006078">
    <property type="term" value="P:(1-&gt;6)-beta-D-glucan biosynthetic process"/>
    <property type="evidence" value="ECO:0007669"/>
    <property type="project" value="InterPro"/>
</dbReference>
<dbReference type="OrthoDB" id="2432613at2759"/>
<dbReference type="GO" id="GO:0042546">
    <property type="term" value="P:cell wall biogenesis"/>
    <property type="evidence" value="ECO:0007669"/>
    <property type="project" value="InterPro"/>
</dbReference>
<dbReference type="RefSeq" id="XP_050467088.1">
    <property type="nucleotide sequence ID" value="XM_050612800.1"/>
</dbReference>
<dbReference type="Pfam" id="PF05390">
    <property type="entry name" value="Kre9_KNH1_C"/>
    <property type="match status" value="1"/>
</dbReference>
<dbReference type="InParanoid" id="C8V085"/>
<accession>C8V085</accession>
<reference evidence="6" key="1">
    <citation type="journal article" date="2005" name="Nature">
        <title>Sequencing of Aspergillus nidulans and comparative analysis with A. fumigatus and A. oryzae.</title>
        <authorList>
            <person name="Galagan J.E."/>
            <person name="Calvo S.E."/>
            <person name="Cuomo C."/>
            <person name="Ma L.J."/>
            <person name="Wortman J.R."/>
            <person name="Batzoglou S."/>
            <person name="Lee S.I."/>
            <person name="Basturkmen M."/>
            <person name="Spevak C.C."/>
            <person name="Clutterbuck J."/>
            <person name="Kapitonov V."/>
            <person name="Jurka J."/>
            <person name="Scazzocchio C."/>
            <person name="Farman M."/>
            <person name="Butler J."/>
            <person name="Purcell S."/>
            <person name="Harris S."/>
            <person name="Braus G.H."/>
            <person name="Draht O."/>
            <person name="Busch S."/>
            <person name="D'Enfert C."/>
            <person name="Bouchier C."/>
            <person name="Goldman G.H."/>
            <person name="Bell-Pedersen D."/>
            <person name="Griffiths-Jones S."/>
            <person name="Doonan J.H."/>
            <person name="Yu J."/>
            <person name="Vienken K."/>
            <person name="Pain A."/>
            <person name="Freitag M."/>
            <person name="Selker E.U."/>
            <person name="Archer D.B."/>
            <person name="Penalva M.A."/>
            <person name="Oakley B.R."/>
            <person name="Momany M."/>
            <person name="Tanaka T."/>
            <person name="Kumagai T."/>
            <person name="Asai K."/>
            <person name="Machida M."/>
            <person name="Nierman W.C."/>
            <person name="Denning D.W."/>
            <person name="Caddick M."/>
            <person name="Hynes M."/>
            <person name="Paoletti M."/>
            <person name="Fischer R."/>
            <person name="Miller B."/>
            <person name="Dyer P."/>
            <person name="Sachs M.S."/>
            <person name="Osmani S.A."/>
            <person name="Birren B.W."/>
        </authorList>
    </citation>
    <scope>NUCLEOTIDE SEQUENCE [LARGE SCALE GENOMIC DNA]</scope>
    <source>
        <strain evidence="6">FGSC A4 / ATCC 38163 / CBS 112.46 / NRRL 194 / M139</strain>
    </source>
</reference>
<keyword evidence="1 3" id="KW-0732">Signal</keyword>
<reference evidence="6" key="2">
    <citation type="journal article" date="2009" name="Fungal Genet. Biol.">
        <title>The 2008 update of the Aspergillus nidulans genome annotation: a community effort.</title>
        <authorList>
            <person name="Wortman J.R."/>
            <person name="Gilsenan J.M."/>
            <person name="Joardar V."/>
            <person name="Deegan J."/>
            <person name="Clutterbuck J."/>
            <person name="Andersen M.R."/>
            <person name="Archer D."/>
            <person name="Bencina M."/>
            <person name="Braus G."/>
            <person name="Coutinho P."/>
            <person name="von Dohren H."/>
            <person name="Doonan J."/>
            <person name="Driessen A.J."/>
            <person name="Durek P."/>
            <person name="Espeso E."/>
            <person name="Fekete E."/>
            <person name="Flipphi M."/>
            <person name="Estrada C.G."/>
            <person name="Geysens S."/>
            <person name="Goldman G."/>
            <person name="de Groot P.W."/>
            <person name="Hansen K."/>
            <person name="Harris S.D."/>
            <person name="Heinekamp T."/>
            <person name="Helmstaedt K."/>
            <person name="Henrissat B."/>
            <person name="Hofmann G."/>
            <person name="Homan T."/>
            <person name="Horio T."/>
            <person name="Horiuchi H."/>
            <person name="James S."/>
            <person name="Jones M."/>
            <person name="Karaffa L."/>
            <person name="Karanyi Z."/>
            <person name="Kato M."/>
            <person name="Keller N."/>
            <person name="Kelly D.E."/>
            <person name="Kiel J.A."/>
            <person name="Kim J.M."/>
            <person name="van der Klei I.J."/>
            <person name="Klis F.M."/>
            <person name="Kovalchuk A."/>
            <person name="Krasevec N."/>
            <person name="Kubicek C.P."/>
            <person name="Liu B."/>
            <person name="Maccabe A."/>
            <person name="Meyer V."/>
            <person name="Mirabito P."/>
            <person name="Miskei M."/>
            <person name="Mos M."/>
            <person name="Mullins J."/>
            <person name="Nelson D.R."/>
            <person name="Nielsen J."/>
            <person name="Oakley B.R."/>
            <person name="Osmani S.A."/>
            <person name="Pakula T."/>
            <person name="Paszewski A."/>
            <person name="Paulsen I."/>
            <person name="Pilsyk S."/>
            <person name="Pocsi I."/>
            <person name="Punt P.J."/>
            <person name="Ram A.F."/>
            <person name="Ren Q."/>
            <person name="Robellet X."/>
            <person name="Robson G."/>
            <person name="Seiboth B."/>
            <person name="van Solingen P."/>
            <person name="Specht T."/>
            <person name="Sun J."/>
            <person name="Taheri-Talesh N."/>
            <person name="Takeshita N."/>
            <person name="Ussery D."/>
            <person name="vanKuyk P.A."/>
            <person name="Visser H."/>
            <person name="van de Vondervoort P.J."/>
            <person name="de Vries R.P."/>
            <person name="Walton J."/>
            <person name="Xiang X."/>
            <person name="Xiong Y."/>
            <person name="Zeng A.P."/>
            <person name="Brandt B.W."/>
            <person name="Cornell M.J."/>
            <person name="van den Hondel C.A."/>
            <person name="Visser J."/>
            <person name="Oliver S.G."/>
            <person name="Turner G."/>
        </authorList>
    </citation>
    <scope>GENOME REANNOTATION</scope>
    <source>
        <strain evidence="6">FGSC A4 / ATCC 38163 / CBS 112.46 / NRRL 194 / M139</strain>
    </source>
</reference>
<evidence type="ECO:0000313" key="6">
    <source>
        <dbReference type="Proteomes" id="UP000000560"/>
    </source>
</evidence>
<organism evidence="5 6">
    <name type="scientific">Emericella nidulans (strain FGSC A4 / ATCC 38163 / CBS 112.46 / NRRL 194 / M139)</name>
    <name type="common">Aspergillus nidulans</name>
    <dbReference type="NCBI Taxonomy" id="227321"/>
    <lineage>
        <taxon>Eukaryota</taxon>
        <taxon>Fungi</taxon>
        <taxon>Dikarya</taxon>
        <taxon>Ascomycota</taxon>
        <taxon>Pezizomycotina</taxon>
        <taxon>Eurotiomycetes</taxon>
        <taxon>Eurotiomycetidae</taxon>
        <taxon>Eurotiales</taxon>
        <taxon>Aspergillaceae</taxon>
        <taxon>Aspergillus</taxon>
        <taxon>Aspergillus subgen. Nidulantes</taxon>
    </lineage>
</organism>
<dbReference type="AlphaFoldDB" id="C8V085"/>
<dbReference type="InterPro" id="IPR045328">
    <property type="entry name" value="Kre9/Knh1"/>
</dbReference>
<feature type="region of interest" description="Disordered" evidence="2">
    <location>
        <begin position="83"/>
        <end position="107"/>
    </location>
</feature>
<evidence type="ECO:0000256" key="1">
    <source>
        <dbReference type="ARBA" id="ARBA00022729"/>
    </source>
</evidence>
<dbReference type="VEuPathDB" id="FungiDB:AN5818"/>
<dbReference type="Proteomes" id="UP000000560">
    <property type="component" value="Chromosome I"/>
</dbReference>
<feature type="signal peptide" evidence="3">
    <location>
        <begin position="1"/>
        <end position="21"/>
    </location>
</feature>
<evidence type="ECO:0000256" key="2">
    <source>
        <dbReference type="SAM" id="MobiDB-lite"/>
    </source>
</evidence>
<evidence type="ECO:0000256" key="3">
    <source>
        <dbReference type="SAM" id="SignalP"/>
    </source>
</evidence>
<keyword evidence="6" id="KW-1185">Reference proteome</keyword>
<dbReference type="STRING" id="227321.C8V085"/>
<feature type="compositionally biased region" description="Low complexity" evidence="2">
    <location>
        <begin position="91"/>
        <end position="107"/>
    </location>
</feature>
<evidence type="ECO:0000259" key="4">
    <source>
        <dbReference type="Pfam" id="PF05390"/>
    </source>
</evidence>
<dbReference type="InterPro" id="IPR008659">
    <property type="entry name" value="Kre9/Knh1_C"/>
</dbReference>
<dbReference type="EMBL" id="BN001301">
    <property type="protein sequence ID" value="CBF70785.1"/>
    <property type="molecule type" value="Genomic_DNA"/>
</dbReference>
<dbReference type="GeneID" id="2870939"/>
<name>C8V085_EMENI</name>
<feature type="chain" id="PRO_5002991440" evidence="3">
    <location>
        <begin position="22"/>
        <end position="152"/>
    </location>
</feature>
<dbReference type="PANTHER" id="PTHR28154:SF1">
    <property type="entry name" value="CELL WALL SYNTHESIS PROTEIN KNH1-RELATED"/>
    <property type="match status" value="1"/>
</dbReference>
<feature type="domain" description="Yeast cell wall synthesis Kre9/Knh1 C-terminal" evidence="4">
    <location>
        <begin position="77"/>
        <end position="152"/>
    </location>
</feature>
<dbReference type="PANTHER" id="PTHR28154">
    <property type="entry name" value="CELL WALL SYNTHESIS PROTEIN KNH1-RELATED"/>
    <property type="match status" value="1"/>
</dbReference>
<protein>
    <submittedName>
        <fullName evidence="5">Beta-1,6-glucan boisynthesis protein (Knh1), putative (AFU_orthologue AFUA_2G07590)</fullName>
    </submittedName>
</protein>
<evidence type="ECO:0000313" key="5">
    <source>
        <dbReference type="EMBL" id="CBF70785.1"/>
    </source>
</evidence>
<dbReference type="KEGG" id="ani:ANIA_05818"/>